<dbReference type="GO" id="GO:0006396">
    <property type="term" value="P:RNA processing"/>
    <property type="evidence" value="ECO:0007669"/>
    <property type="project" value="InterPro"/>
</dbReference>
<dbReference type="InterPro" id="IPR029026">
    <property type="entry name" value="tRNA_m1G_MTases_N"/>
</dbReference>
<organism evidence="4 5">
    <name type="scientific">Desulfocurvibacter africanus subsp. africanus str. Walvis Bay</name>
    <dbReference type="NCBI Taxonomy" id="690850"/>
    <lineage>
        <taxon>Bacteria</taxon>
        <taxon>Pseudomonadati</taxon>
        <taxon>Thermodesulfobacteriota</taxon>
        <taxon>Desulfovibrionia</taxon>
        <taxon>Desulfovibrionales</taxon>
        <taxon>Desulfovibrionaceae</taxon>
        <taxon>Desulfocurvibacter</taxon>
    </lineage>
</organism>
<dbReference type="eggNOG" id="COG0566">
    <property type="taxonomic scope" value="Bacteria"/>
</dbReference>
<dbReference type="RefSeq" id="WP_014259318.1">
    <property type="nucleotide sequence ID" value="NC_016629.1"/>
</dbReference>
<dbReference type="CDD" id="cd18103">
    <property type="entry name" value="SpoU-like_RlmB"/>
    <property type="match status" value="1"/>
</dbReference>
<keyword evidence="1 4" id="KW-0489">Methyltransferase</keyword>
<name>F3YXR9_DESAF</name>
<dbReference type="SUPFAM" id="SSF75217">
    <property type="entry name" value="alpha/beta knot"/>
    <property type="match status" value="1"/>
</dbReference>
<proteinExistence type="predicted"/>
<dbReference type="InterPro" id="IPR029028">
    <property type="entry name" value="Alpha/beta_knot_MTases"/>
</dbReference>
<keyword evidence="5" id="KW-1185">Reference proteome</keyword>
<dbReference type="HOGENOM" id="CLU_021322_0_1_7"/>
<dbReference type="InterPro" id="IPR001537">
    <property type="entry name" value="SpoU_MeTrfase"/>
</dbReference>
<dbReference type="NCBIfam" id="TIGR00186">
    <property type="entry name" value="rRNA_methyl_3"/>
    <property type="match status" value="1"/>
</dbReference>
<evidence type="ECO:0000313" key="5">
    <source>
        <dbReference type="Proteomes" id="UP000007844"/>
    </source>
</evidence>
<keyword evidence="2 4" id="KW-0808">Transferase</keyword>
<accession>F3YXR9</accession>
<evidence type="ECO:0000256" key="2">
    <source>
        <dbReference type="ARBA" id="ARBA00022679"/>
    </source>
</evidence>
<dbReference type="GO" id="GO:0005829">
    <property type="term" value="C:cytosol"/>
    <property type="evidence" value="ECO:0007669"/>
    <property type="project" value="TreeGrafter"/>
</dbReference>
<dbReference type="Gene3D" id="3.30.1330.30">
    <property type="match status" value="1"/>
</dbReference>
<dbReference type="InterPro" id="IPR013123">
    <property type="entry name" value="SpoU_subst-bd"/>
</dbReference>
<dbReference type="PANTHER" id="PTHR46429">
    <property type="entry name" value="23S RRNA (GUANOSINE-2'-O-)-METHYLTRANSFERASE RLMB"/>
    <property type="match status" value="1"/>
</dbReference>
<protein>
    <submittedName>
        <fullName evidence="4">RNA methyltransferase, TrmH family, group 3</fullName>
    </submittedName>
</protein>
<dbReference type="PANTHER" id="PTHR46429:SF1">
    <property type="entry name" value="23S RRNA (GUANOSINE-2'-O-)-METHYLTRANSFERASE RLMB"/>
    <property type="match status" value="1"/>
</dbReference>
<dbReference type="Gene3D" id="3.40.1280.10">
    <property type="match status" value="1"/>
</dbReference>
<dbReference type="InterPro" id="IPR004441">
    <property type="entry name" value="rRNA_MeTrfase_TrmH"/>
</dbReference>
<sequence>MDNEHQSSESLRLVAGRKPVLELLSTAPERVEGVMLQKGAKGGPVEQILDLCRQRGVRFRFVERHELDRQFPGNHQGVLADIFEAGYTELHELLQTARQSPLPLLVALDQVLDPGNVGALVRTVYALGGAGLLVPKHHAARLGTGALKASAGALLRLPIARVTNLARALEECAEAGYTIYGTQGEVGENLFFLEPRLPAVVVLGGEEKGMRPGVAKRCDFTLRIPLQHGFDSLNVAQAGALITGHFARAKALRDAAGQAGKT</sequence>
<dbReference type="SMART" id="SM00967">
    <property type="entry name" value="SpoU_sub_bind"/>
    <property type="match status" value="1"/>
</dbReference>
<reference evidence="4 5" key="1">
    <citation type="journal article" date="2011" name="J. Bacteriol.">
        <title>Genome sequence of the mercury-methylating and pleomorphic Desulfovibrio africanus Strain Walvis Bay.</title>
        <authorList>
            <person name="Brown S.D."/>
            <person name="Wall J.D."/>
            <person name="Kucken A.M."/>
            <person name="Gilmour C.C."/>
            <person name="Podar M."/>
            <person name="Brandt C.C."/>
            <person name="Teshima H."/>
            <person name="Detter J.C."/>
            <person name="Han C.S."/>
            <person name="Land M.L."/>
            <person name="Lucas S."/>
            <person name="Han J."/>
            <person name="Pennacchio L."/>
            <person name="Nolan M."/>
            <person name="Pitluck S."/>
            <person name="Woyke T."/>
            <person name="Goodwin L."/>
            <person name="Palumbo A.V."/>
            <person name="Elias D.A."/>
        </authorList>
    </citation>
    <scope>NUCLEOTIDE SEQUENCE [LARGE SCALE GENOMIC DNA]</scope>
    <source>
        <strain evidence="4 5">Walvis Bay</strain>
    </source>
</reference>
<dbReference type="GO" id="GO:0008173">
    <property type="term" value="F:RNA methyltransferase activity"/>
    <property type="evidence" value="ECO:0007669"/>
    <property type="project" value="InterPro"/>
</dbReference>
<dbReference type="STRING" id="690850.Desaf_1172"/>
<dbReference type="AlphaFoldDB" id="F3YXR9"/>
<dbReference type="SUPFAM" id="SSF55315">
    <property type="entry name" value="L30e-like"/>
    <property type="match status" value="1"/>
</dbReference>
<gene>
    <name evidence="4" type="ORF">Desaf_1172</name>
</gene>
<feature type="domain" description="RNA 2-O ribose methyltransferase substrate binding" evidence="3">
    <location>
        <begin position="13"/>
        <end position="88"/>
    </location>
</feature>
<dbReference type="GO" id="GO:0032259">
    <property type="term" value="P:methylation"/>
    <property type="evidence" value="ECO:0007669"/>
    <property type="project" value="UniProtKB-KW"/>
</dbReference>
<dbReference type="GO" id="GO:0003723">
    <property type="term" value="F:RNA binding"/>
    <property type="evidence" value="ECO:0007669"/>
    <property type="project" value="InterPro"/>
</dbReference>
<dbReference type="EMBL" id="CP003221">
    <property type="protein sequence ID" value="EGJ49513.1"/>
    <property type="molecule type" value="Genomic_DNA"/>
</dbReference>
<dbReference type="Pfam" id="PF08032">
    <property type="entry name" value="SpoU_sub_bind"/>
    <property type="match status" value="1"/>
</dbReference>
<evidence type="ECO:0000313" key="4">
    <source>
        <dbReference type="EMBL" id="EGJ49513.1"/>
    </source>
</evidence>
<dbReference type="Proteomes" id="UP000007844">
    <property type="component" value="Chromosome"/>
</dbReference>
<dbReference type="Pfam" id="PF00588">
    <property type="entry name" value="SpoU_methylase"/>
    <property type="match status" value="1"/>
</dbReference>
<evidence type="ECO:0000259" key="3">
    <source>
        <dbReference type="SMART" id="SM00967"/>
    </source>
</evidence>
<evidence type="ECO:0000256" key="1">
    <source>
        <dbReference type="ARBA" id="ARBA00022603"/>
    </source>
</evidence>
<dbReference type="KEGG" id="daf:Desaf_1172"/>
<dbReference type="InterPro" id="IPR029064">
    <property type="entry name" value="Ribosomal_eL30-like_sf"/>
</dbReference>